<dbReference type="InterPro" id="IPR021255">
    <property type="entry name" value="DUF2807"/>
</dbReference>
<sequence>MRIVLITFLLISTIGFSQDVLTKEIGSFKELKVFSGLTVQLEKSDTPRIEISGKKRDEVVVKNINGRLKLSMRFPETFNAYEADIKLYYSDNLLLVDANEGAIIASDNDIEQKSIELRVQEGAVINMPLKVSYLIGKAVSGGQLNVSGELESQDLELTTGGIFDGYDLEANQTYITSSSGAVGKIFVNEMLDVKVSLGGSVYYKGNPTDVISKKIIGGTIKSKD</sequence>
<dbReference type="Proteomes" id="UP001252186">
    <property type="component" value="Unassembled WGS sequence"/>
</dbReference>
<dbReference type="EMBL" id="JAVRHV010000005">
    <property type="protein sequence ID" value="MDT0553626.1"/>
    <property type="molecule type" value="Genomic_DNA"/>
</dbReference>
<protein>
    <submittedName>
        <fullName evidence="2">Head GIN domain-containing protein</fullName>
    </submittedName>
</protein>
<evidence type="ECO:0000313" key="2">
    <source>
        <dbReference type="EMBL" id="MDT0553626.1"/>
    </source>
</evidence>
<gene>
    <name evidence="2" type="ORF">RM519_10250</name>
</gene>
<organism evidence="2 3">
    <name type="scientific">Urechidicola vernalis</name>
    <dbReference type="NCBI Taxonomy" id="3075600"/>
    <lineage>
        <taxon>Bacteria</taxon>
        <taxon>Pseudomonadati</taxon>
        <taxon>Bacteroidota</taxon>
        <taxon>Flavobacteriia</taxon>
        <taxon>Flavobacteriales</taxon>
        <taxon>Flavobacteriaceae</taxon>
        <taxon>Urechidicola</taxon>
    </lineage>
</organism>
<name>A0ABU2Y5Z0_9FLAO</name>
<dbReference type="RefSeq" id="WP_311593714.1">
    <property type="nucleotide sequence ID" value="NZ_JAVRHV010000005.1"/>
</dbReference>
<evidence type="ECO:0000313" key="3">
    <source>
        <dbReference type="Proteomes" id="UP001252186"/>
    </source>
</evidence>
<dbReference type="Pfam" id="PF10988">
    <property type="entry name" value="DUF2807"/>
    <property type="match status" value="1"/>
</dbReference>
<comment type="caution">
    <text evidence="2">The sequence shown here is derived from an EMBL/GenBank/DDBJ whole genome shotgun (WGS) entry which is preliminary data.</text>
</comment>
<evidence type="ECO:0000259" key="1">
    <source>
        <dbReference type="Pfam" id="PF10988"/>
    </source>
</evidence>
<keyword evidence="3" id="KW-1185">Reference proteome</keyword>
<dbReference type="Gene3D" id="2.160.20.120">
    <property type="match status" value="1"/>
</dbReference>
<reference evidence="2 3" key="1">
    <citation type="submission" date="2023-09" db="EMBL/GenBank/DDBJ databases">
        <authorList>
            <person name="Rey-Velasco X."/>
        </authorList>
    </citation>
    <scope>NUCLEOTIDE SEQUENCE [LARGE SCALE GENOMIC DNA]</scope>
    <source>
        <strain evidence="2 3">P050</strain>
    </source>
</reference>
<accession>A0ABU2Y5Z0</accession>
<feature type="domain" description="Putative auto-transporter adhesin head GIN" evidence="1">
    <location>
        <begin position="28"/>
        <end position="207"/>
    </location>
</feature>
<proteinExistence type="predicted"/>